<reference evidence="2" key="1">
    <citation type="submission" date="2022-05" db="EMBL/GenBank/DDBJ databases">
        <title>Megaplasmid of Vibrio parahaemolyticus.</title>
        <authorList>
            <person name="Strauch E."/>
            <person name="Borowiak M."/>
        </authorList>
    </citation>
    <scope>NUCLEOTIDE SEQUENCE</scope>
    <source>
        <strain evidence="2">16-VB00198</strain>
    </source>
</reference>
<name>A0AA46UGX4_VIBPH</name>
<organism evidence="2 3">
    <name type="scientific">Vibrio parahaemolyticus</name>
    <dbReference type="NCBI Taxonomy" id="670"/>
    <lineage>
        <taxon>Bacteria</taxon>
        <taxon>Pseudomonadati</taxon>
        <taxon>Pseudomonadota</taxon>
        <taxon>Gammaproteobacteria</taxon>
        <taxon>Vibrionales</taxon>
        <taxon>Vibrionaceae</taxon>
        <taxon>Vibrio</taxon>
    </lineage>
</organism>
<protein>
    <submittedName>
        <fullName evidence="2">Uncharacterized protein</fullName>
    </submittedName>
</protein>
<dbReference type="EMBL" id="CP097355">
    <property type="protein sequence ID" value="UYV25222.1"/>
    <property type="molecule type" value="Genomic_DNA"/>
</dbReference>
<evidence type="ECO:0000313" key="1">
    <source>
        <dbReference type="EMBL" id="UYV25222.1"/>
    </source>
</evidence>
<proteinExistence type="predicted"/>
<evidence type="ECO:0000313" key="2">
    <source>
        <dbReference type="EMBL" id="UYV25323.1"/>
    </source>
</evidence>
<sequence>MDKKLEGAILGDGAEYYVAAQIMLNLKMLVSIAPTAAPSWDLEVTNPINGKSAKVQVKYRTRRNNDSPHTRLRNGINFDFLVLVESSLPAEISVLSEEEVTKKWALGLQNCVMDVYPIWIVTRDEAHRLLYKSINKEKGFMVKSFRTPEHLYKWDKFKKALE</sequence>
<dbReference type="RefSeq" id="WP_029799868.1">
    <property type="nucleotide sequence ID" value="NZ_CP046785.1"/>
</dbReference>
<gene>
    <name evidence="1" type="ORF">M5598_09030</name>
    <name evidence="2" type="ORF">M5598_09690</name>
</gene>
<dbReference type="Proteomes" id="UP001163036">
    <property type="component" value="Chromosome 1"/>
</dbReference>
<accession>A0AA46UGX4</accession>
<dbReference type="EMBL" id="CP097355">
    <property type="protein sequence ID" value="UYV25323.1"/>
    <property type="molecule type" value="Genomic_DNA"/>
</dbReference>
<evidence type="ECO:0000313" key="3">
    <source>
        <dbReference type="Proteomes" id="UP001163036"/>
    </source>
</evidence>
<dbReference type="AlphaFoldDB" id="A0AA46UGX4"/>